<feature type="transmembrane region" description="Helical" evidence="1">
    <location>
        <begin position="158"/>
        <end position="175"/>
    </location>
</feature>
<evidence type="ECO:0000313" key="3">
    <source>
        <dbReference type="Proteomes" id="UP000563094"/>
    </source>
</evidence>
<feature type="transmembrane region" description="Helical" evidence="1">
    <location>
        <begin position="108"/>
        <end position="127"/>
    </location>
</feature>
<keyword evidence="1" id="KW-1133">Transmembrane helix</keyword>
<accession>A0A839GK87</accession>
<keyword evidence="1" id="KW-0472">Membrane</keyword>
<dbReference type="AlphaFoldDB" id="A0A839GK87"/>
<dbReference type="EMBL" id="JACJIQ010000020">
    <property type="protein sequence ID" value="MBA9079272.1"/>
    <property type="molecule type" value="Genomic_DNA"/>
</dbReference>
<sequence length="206" mass="22943">MNSRLAMVLSVVFHPLLLPTYLFALLLYFLPQEAVSLPMEARRFVLLLVFITTFLLPSFGTFLMQKAGVVTTFTLDARIDRRWPLLMAAVCYTITTVLLYRQPYFDRIFFVVMGLITATVYATLFINQFWKISAHSMGLGGGLGILVLLHGWLPEPVLVYPIVAGIVICGAVMTARLSLGAHTTKQIYTGFVLGLLVGISLWGFAF</sequence>
<feature type="transmembrane region" description="Helical" evidence="1">
    <location>
        <begin position="83"/>
        <end position="102"/>
    </location>
</feature>
<feature type="transmembrane region" description="Helical" evidence="1">
    <location>
        <begin position="7"/>
        <end position="31"/>
    </location>
</feature>
<protein>
    <submittedName>
        <fullName evidence="2">Membrane-associated phospholipid phosphatase</fullName>
    </submittedName>
</protein>
<feature type="transmembrane region" description="Helical" evidence="1">
    <location>
        <begin position="134"/>
        <end position="152"/>
    </location>
</feature>
<feature type="transmembrane region" description="Helical" evidence="1">
    <location>
        <begin position="43"/>
        <end position="63"/>
    </location>
</feature>
<proteinExistence type="predicted"/>
<keyword evidence="1" id="KW-0812">Transmembrane</keyword>
<evidence type="ECO:0000313" key="2">
    <source>
        <dbReference type="EMBL" id="MBA9079272.1"/>
    </source>
</evidence>
<dbReference type="Proteomes" id="UP000563094">
    <property type="component" value="Unassembled WGS sequence"/>
</dbReference>
<comment type="caution">
    <text evidence="2">The sequence shown here is derived from an EMBL/GenBank/DDBJ whole genome shotgun (WGS) entry which is preliminary data.</text>
</comment>
<feature type="transmembrane region" description="Helical" evidence="1">
    <location>
        <begin position="187"/>
        <end position="205"/>
    </location>
</feature>
<organism evidence="2 3">
    <name type="scientific">Rufibacter quisquiliarum</name>
    <dbReference type="NCBI Taxonomy" id="1549639"/>
    <lineage>
        <taxon>Bacteria</taxon>
        <taxon>Pseudomonadati</taxon>
        <taxon>Bacteroidota</taxon>
        <taxon>Cytophagia</taxon>
        <taxon>Cytophagales</taxon>
        <taxon>Hymenobacteraceae</taxon>
        <taxon>Rufibacter</taxon>
    </lineage>
</organism>
<gene>
    <name evidence="2" type="ORF">FHS90_004007</name>
</gene>
<evidence type="ECO:0000256" key="1">
    <source>
        <dbReference type="SAM" id="Phobius"/>
    </source>
</evidence>
<dbReference type="RefSeq" id="WP_182514213.1">
    <property type="nucleotide sequence ID" value="NZ_JACJIQ010000020.1"/>
</dbReference>
<name>A0A839GK87_9BACT</name>
<reference evidence="2 3" key="1">
    <citation type="submission" date="2020-08" db="EMBL/GenBank/DDBJ databases">
        <title>Genomic Encyclopedia of Type Strains, Phase IV (KMG-IV): sequencing the most valuable type-strain genomes for metagenomic binning, comparative biology and taxonomic classification.</title>
        <authorList>
            <person name="Goeker M."/>
        </authorList>
    </citation>
    <scope>NUCLEOTIDE SEQUENCE [LARGE SCALE GENOMIC DNA]</scope>
    <source>
        <strain evidence="2 3">DSM 29854</strain>
    </source>
</reference>
<keyword evidence="3" id="KW-1185">Reference proteome</keyword>